<dbReference type="SMART" id="SM00320">
    <property type="entry name" value="WD40"/>
    <property type="match status" value="7"/>
</dbReference>
<evidence type="ECO:0000313" key="6">
    <source>
        <dbReference type="Proteomes" id="UP000228948"/>
    </source>
</evidence>
<dbReference type="GO" id="GO:0007165">
    <property type="term" value="P:signal transduction"/>
    <property type="evidence" value="ECO:0007669"/>
    <property type="project" value="InterPro"/>
</dbReference>
<dbReference type="Pfam" id="PF13676">
    <property type="entry name" value="TIR_2"/>
    <property type="match status" value="1"/>
</dbReference>
<dbReference type="PRINTS" id="PR00320">
    <property type="entry name" value="GPROTEINBRPT"/>
</dbReference>
<dbReference type="EMBL" id="CP024899">
    <property type="protein sequence ID" value="ATX64619.1"/>
    <property type="molecule type" value="Genomic_DNA"/>
</dbReference>
<dbReference type="InterPro" id="IPR036388">
    <property type="entry name" value="WH-like_DNA-bd_sf"/>
</dbReference>
<dbReference type="PROSITE" id="PS50082">
    <property type="entry name" value="WD_REPEATS_2"/>
    <property type="match status" value="6"/>
</dbReference>
<dbReference type="Gene3D" id="3.40.50.300">
    <property type="entry name" value="P-loop containing nucleotide triphosphate hydrolases"/>
    <property type="match status" value="1"/>
</dbReference>
<dbReference type="Gene3D" id="1.25.40.370">
    <property type="match status" value="1"/>
</dbReference>
<dbReference type="Pfam" id="PF00931">
    <property type="entry name" value="NB-ARC"/>
    <property type="match status" value="1"/>
</dbReference>
<dbReference type="KEGG" id="rbg:BG454_01190"/>
<dbReference type="InterPro" id="IPR036322">
    <property type="entry name" value="WD40_repeat_dom_sf"/>
</dbReference>
<dbReference type="InterPro" id="IPR027417">
    <property type="entry name" value="P-loop_NTPase"/>
</dbReference>
<keyword evidence="2" id="KW-0677">Repeat</keyword>
<organism evidence="5 6">
    <name type="scientific">Roseinatronobacter bogoriensis subsp. barguzinensis</name>
    <dbReference type="NCBI Taxonomy" id="441209"/>
    <lineage>
        <taxon>Bacteria</taxon>
        <taxon>Pseudomonadati</taxon>
        <taxon>Pseudomonadota</taxon>
        <taxon>Alphaproteobacteria</taxon>
        <taxon>Rhodobacterales</taxon>
        <taxon>Paracoccaceae</taxon>
        <taxon>Roseinatronobacter</taxon>
    </lineage>
</organism>
<evidence type="ECO:0000259" key="4">
    <source>
        <dbReference type="PROSITE" id="PS50104"/>
    </source>
</evidence>
<dbReference type="OrthoDB" id="235631at2"/>
<dbReference type="PROSITE" id="PS50104">
    <property type="entry name" value="TIR"/>
    <property type="match status" value="1"/>
</dbReference>
<dbReference type="PROSITE" id="PS50294">
    <property type="entry name" value="WD_REPEATS_REGION"/>
    <property type="match status" value="6"/>
</dbReference>
<dbReference type="InterPro" id="IPR019775">
    <property type="entry name" value="WD40_repeat_CS"/>
</dbReference>
<dbReference type="PANTHER" id="PTHR44129">
    <property type="entry name" value="WD REPEAT-CONTAINING PROTEIN POP1"/>
    <property type="match status" value="1"/>
</dbReference>
<feature type="repeat" description="WD" evidence="3">
    <location>
        <begin position="627"/>
        <end position="668"/>
    </location>
</feature>
<dbReference type="SUPFAM" id="SSF52540">
    <property type="entry name" value="P-loop containing nucleoside triphosphate hydrolases"/>
    <property type="match status" value="1"/>
</dbReference>
<evidence type="ECO:0000313" key="5">
    <source>
        <dbReference type="EMBL" id="ATX64619.1"/>
    </source>
</evidence>
<dbReference type="SUPFAM" id="SSF50978">
    <property type="entry name" value="WD40 repeat-like"/>
    <property type="match status" value="1"/>
</dbReference>
<dbReference type="CDD" id="cd00200">
    <property type="entry name" value="WD40"/>
    <property type="match status" value="1"/>
</dbReference>
<reference evidence="5 6" key="1">
    <citation type="submission" date="2017-11" db="EMBL/GenBank/DDBJ databases">
        <title>Revised Sequence and Annotation of the Rhodobaca barguzinensis strain alga05 Genome.</title>
        <authorList>
            <person name="Kopejtka K."/>
            <person name="Tomasch J.M."/>
            <person name="Bunk B."/>
            <person name="Koblizek M."/>
        </authorList>
    </citation>
    <scope>NUCLEOTIDE SEQUENCE [LARGE SCALE GENOMIC DNA]</scope>
    <source>
        <strain evidence="6">alga05</strain>
    </source>
</reference>
<keyword evidence="1 3" id="KW-0853">WD repeat</keyword>
<proteinExistence type="predicted"/>
<dbReference type="GO" id="GO:0005829">
    <property type="term" value="C:cytosol"/>
    <property type="evidence" value="ECO:0007669"/>
    <property type="project" value="UniProtKB-ARBA"/>
</dbReference>
<dbReference type="InterPro" id="IPR035897">
    <property type="entry name" value="Toll_tir_struct_dom_sf"/>
</dbReference>
<gene>
    <name evidence="5" type="ORF">BG454_01190</name>
</gene>
<dbReference type="InterPro" id="IPR050349">
    <property type="entry name" value="WD_LIS1/nudF_dynein_reg"/>
</dbReference>
<dbReference type="AlphaFoldDB" id="A0A2K8K5B9"/>
<dbReference type="Gene3D" id="3.40.50.10140">
    <property type="entry name" value="Toll/interleukin-1 receptor homology (TIR) domain"/>
    <property type="match status" value="1"/>
</dbReference>
<feature type="repeat" description="WD" evidence="3">
    <location>
        <begin position="842"/>
        <end position="883"/>
    </location>
</feature>
<dbReference type="SUPFAM" id="SSF52200">
    <property type="entry name" value="Toll/Interleukin receptor TIR domain"/>
    <property type="match status" value="1"/>
</dbReference>
<feature type="repeat" description="WD" evidence="3">
    <location>
        <begin position="670"/>
        <end position="711"/>
    </location>
</feature>
<name>A0A2K8K5B9_9RHOB</name>
<feature type="domain" description="TIR" evidence="4">
    <location>
        <begin position="1"/>
        <end position="129"/>
    </location>
</feature>
<evidence type="ECO:0000256" key="3">
    <source>
        <dbReference type="PROSITE-ProRule" id="PRU00221"/>
    </source>
</evidence>
<dbReference type="Pfam" id="PF17908">
    <property type="entry name" value="APAF1_C"/>
    <property type="match status" value="1"/>
</dbReference>
<dbReference type="GO" id="GO:0043531">
    <property type="term" value="F:ADP binding"/>
    <property type="evidence" value="ECO:0007669"/>
    <property type="project" value="InterPro"/>
</dbReference>
<feature type="repeat" description="WD" evidence="3">
    <location>
        <begin position="713"/>
        <end position="754"/>
    </location>
</feature>
<dbReference type="InterPro" id="IPR041452">
    <property type="entry name" value="APAF1_C"/>
</dbReference>
<keyword evidence="6" id="KW-1185">Reference proteome</keyword>
<sequence length="918" mass="99678">MSARIFISYARADGGDASERLIKLLASNGHSAWKDLRELGPEKTVWPQIEQALETAEFLIVLITPAALKSEYIRKEWREARRNGATMMPVMAMKQSRSTLPRWLRRGEVYDLTEPAHREKFLARLNSTGGTFRADWDAGLEIETFIARPRLFAQIKAQLLSETSEPLSLTSALQGRGGYGKSVLAGEIARDPEIRDAYIDGVFWVSLGQDNPDVLGQINHLIRRISGAGGAPDVNTAAEELRRLLEKRDVLIILDDVWRRQDLYTFAKATGQGNASLLATTRKLDALPPSAQTIDISGMEPDEAVALLSYGLAPNATEQRALSAFAADFWHWPQLLAIAKGLLRGRLRDGETLLHALKTIADGARRGVVPGTDERERTIANVMQMGIDDLDPADRERFKALAVVPEDTAIPVAILAPLWRLSQYEAEEFARLLLDRRLIQSRDLSDPSVGARIRMHDDMLWYLGAIADETSKRALHSALLGLHRPASGNWAELGQDRSALHYLWRYLLWHLEQAGEDETANALRIDYAWIKAKLTLMGIDGLLTDYRLRPADRSAALVGNALQLSRHALDHDRGQLGFQLFGRLNDVCRNQFETLCTNAKLDTSPLSPVLLRLALDGAELDLRLMRLGGHEGSISSVACSPDNSCIVSGGIDGTLRLWDAETGAALGEPLHGHEGGFWSVAFSPDGSRIISGGDDGMLRLWDTATGAALGEPQRRQRGLVRCFAFSPDGNRIAGCGRDGTLRLWDAATAAALSKPLGGHEDMVSSAAFSPDGSRIVSGGADGTLCLWGGATGAAMGEPLRGHEDWITSVAFSPCGRRFVSGCSDGMLCLWNTSTGAALSAPLRGHEDMVLSVILTPDGSHIVSGAADGTLCLWSAVTGKVMGVMTFDAEITSVAGSQTLLAVGDALGNVHILHWNVIT</sequence>
<evidence type="ECO:0000256" key="2">
    <source>
        <dbReference type="ARBA" id="ARBA00022737"/>
    </source>
</evidence>
<dbReference type="InterPro" id="IPR020472">
    <property type="entry name" value="WD40_PAC1"/>
</dbReference>
<dbReference type="InterPro" id="IPR001680">
    <property type="entry name" value="WD40_rpt"/>
</dbReference>
<dbReference type="InterPro" id="IPR002182">
    <property type="entry name" value="NB-ARC"/>
</dbReference>
<dbReference type="Gene3D" id="1.10.10.10">
    <property type="entry name" value="Winged helix-like DNA-binding domain superfamily/Winged helix DNA-binding domain"/>
    <property type="match status" value="1"/>
</dbReference>
<feature type="repeat" description="WD" evidence="3">
    <location>
        <begin position="756"/>
        <end position="787"/>
    </location>
</feature>
<dbReference type="Pfam" id="PF00400">
    <property type="entry name" value="WD40"/>
    <property type="match status" value="6"/>
</dbReference>
<feature type="repeat" description="WD" evidence="3">
    <location>
        <begin position="799"/>
        <end position="840"/>
    </location>
</feature>
<dbReference type="Proteomes" id="UP000228948">
    <property type="component" value="Chromosome"/>
</dbReference>
<protein>
    <recommendedName>
        <fullName evidence="4">TIR domain-containing protein</fullName>
    </recommendedName>
</protein>
<dbReference type="PROSITE" id="PS00678">
    <property type="entry name" value="WD_REPEATS_1"/>
    <property type="match status" value="2"/>
</dbReference>
<accession>A0A2K8K5B9</accession>
<dbReference type="Gene3D" id="2.130.10.10">
    <property type="entry name" value="YVTN repeat-like/Quinoprotein amine dehydrogenase"/>
    <property type="match status" value="3"/>
</dbReference>
<dbReference type="RefSeq" id="WP_071480033.1">
    <property type="nucleotide sequence ID" value="NZ_CP024899.1"/>
</dbReference>
<dbReference type="InterPro" id="IPR015943">
    <property type="entry name" value="WD40/YVTN_repeat-like_dom_sf"/>
</dbReference>
<dbReference type="InterPro" id="IPR000157">
    <property type="entry name" value="TIR_dom"/>
</dbReference>
<dbReference type="STRING" id="441209.GCA_001870665_00997"/>
<evidence type="ECO:0000256" key="1">
    <source>
        <dbReference type="ARBA" id="ARBA00022574"/>
    </source>
</evidence>